<dbReference type="InterPro" id="IPR014710">
    <property type="entry name" value="RmlC-like_jellyroll"/>
</dbReference>
<dbReference type="EMBL" id="JADGMQ010000006">
    <property type="protein sequence ID" value="MBI1621072.1"/>
    <property type="molecule type" value="Genomic_DNA"/>
</dbReference>
<comment type="caution">
    <text evidence="1">The sequence shown here is derived from an EMBL/GenBank/DDBJ whole genome shotgun (WGS) entry which is preliminary data.</text>
</comment>
<dbReference type="Gene3D" id="2.60.120.10">
    <property type="entry name" value="Jelly Rolls"/>
    <property type="match status" value="1"/>
</dbReference>
<evidence type="ECO:0000313" key="2">
    <source>
        <dbReference type="Proteomes" id="UP000601789"/>
    </source>
</evidence>
<organism evidence="1 2">
    <name type="scientific">Aquamicrobium zhengzhouense</name>
    <dbReference type="NCBI Taxonomy" id="2781738"/>
    <lineage>
        <taxon>Bacteria</taxon>
        <taxon>Pseudomonadati</taxon>
        <taxon>Pseudomonadota</taxon>
        <taxon>Alphaproteobacteria</taxon>
        <taxon>Hyphomicrobiales</taxon>
        <taxon>Phyllobacteriaceae</taxon>
        <taxon>Aquamicrobium</taxon>
    </lineage>
</organism>
<accession>A0ABS0SCN9</accession>
<dbReference type="RefSeq" id="WP_198476484.1">
    <property type="nucleotide sequence ID" value="NZ_JADGMQ010000006.1"/>
</dbReference>
<dbReference type="SUPFAM" id="SSF51206">
    <property type="entry name" value="cAMP-binding domain-like"/>
    <property type="match status" value="1"/>
</dbReference>
<reference evidence="1 2" key="1">
    <citation type="submission" date="2020-10" db="EMBL/GenBank/DDBJ databases">
        <title>Aquamicrobium zhengzhouensis sp. nov., a exopolysaccharide producing bacterium isolated from farmland soil.</title>
        <authorList>
            <person name="Wang X."/>
        </authorList>
    </citation>
    <scope>NUCLEOTIDE SEQUENCE [LARGE SCALE GENOMIC DNA]</scope>
    <source>
        <strain evidence="2">cd-1</strain>
    </source>
</reference>
<name>A0ABS0SCN9_9HYPH</name>
<protein>
    <submittedName>
        <fullName evidence="1">Crp/Fnr family transcriptional regulator</fullName>
    </submittedName>
</protein>
<proteinExistence type="predicted"/>
<gene>
    <name evidence="1" type="ORF">IOD40_10405</name>
</gene>
<keyword evidence="2" id="KW-1185">Reference proteome</keyword>
<dbReference type="Proteomes" id="UP000601789">
    <property type="component" value="Unassembled WGS sequence"/>
</dbReference>
<dbReference type="InterPro" id="IPR018490">
    <property type="entry name" value="cNMP-bd_dom_sf"/>
</dbReference>
<evidence type="ECO:0000313" key="1">
    <source>
        <dbReference type="EMBL" id="MBI1621072.1"/>
    </source>
</evidence>
<sequence length="158" mass="17381">MKPGQVILEDGDPVTHAVFPHDGVISVISQMESGHTVEKASIGREGFVGFSLVMGGGEAFGRSVVQVGGSASWVSIDDLDVALARFICVRQFMLRYAKAHIVQLMETVACNSLHSAEQRVVRWLLHAHDRIKGDAFYITQETLFPSRLAPRDCERDLS</sequence>